<evidence type="ECO:0000259" key="17">
    <source>
        <dbReference type="Pfam" id="PF03443"/>
    </source>
</evidence>
<dbReference type="GO" id="GO:0046872">
    <property type="term" value="F:metal ion binding"/>
    <property type="evidence" value="ECO:0007669"/>
    <property type="project" value="UniProtKB-KW"/>
</dbReference>
<dbReference type="EMBL" id="BQXU01000039">
    <property type="protein sequence ID" value="GKT50685.1"/>
    <property type="molecule type" value="Genomic_DNA"/>
</dbReference>
<gene>
    <name evidence="18" type="ORF">ColSpa_10866</name>
</gene>
<keyword evidence="3" id="KW-0964">Secreted</keyword>
<evidence type="ECO:0000256" key="6">
    <source>
        <dbReference type="ARBA" id="ARBA00023001"/>
    </source>
</evidence>
<evidence type="ECO:0000256" key="12">
    <source>
        <dbReference type="ARBA" id="ARBA00023326"/>
    </source>
</evidence>
<evidence type="ECO:0000256" key="7">
    <source>
        <dbReference type="ARBA" id="ARBA00023002"/>
    </source>
</evidence>
<evidence type="ECO:0000256" key="2">
    <source>
        <dbReference type="ARBA" id="ARBA00004613"/>
    </source>
</evidence>
<evidence type="ECO:0000256" key="14">
    <source>
        <dbReference type="ARBA" id="ARBA00045077"/>
    </source>
</evidence>
<feature type="chain" id="PRO_5041344592" description="lytic cellulose monooxygenase (C4-dehydrogenating)" evidence="16">
    <location>
        <begin position="19"/>
        <end position="241"/>
    </location>
</feature>
<accession>A0AA37UPH5</accession>
<evidence type="ECO:0000256" key="16">
    <source>
        <dbReference type="SAM" id="SignalP"/>
    </source>
</evidence>
<dbReference type="RefSeq" id="XP_049133035.1">
    <property type="nucleotide sequence ID" value="XM_049277078.1"/>
</dbReference>
<keyword evidence="9" id="KW-0503">Monooxygenase</keyword>
<feature type="signal peptide" evidence="16">
    <location>
        <begin position="1"/>
        <end position="18"/>
    </location>
</feature>
<comment type="similarity">
    <text evidence="13">Belongs to the polysaccharide monooxygenase AA9 family.</text>
</comment>
<proteinExistence type="inferred from homology"/>
<keyword evidence="5 16" id="KW-0732">Signal</keyword>
<keyword evidence="4" id="KW-0479">Metal-binding</keyword>
<evidence type="ECO:0000256" key="3">
    <source>
        <dbReference type="ARBA" id="ARBA00022525"/>
    </source>
</evidence>
<keyword evidence="6" id="KW-0136">Cellulose degradation</keyword>
<feature type="domain" description="Auxiliary Activity family 9 catalytic" evidence="17">
    <location>
        <begin position="19"/>
        <end position="221"/>
    </location>
</feature>
<dbReference type="InterPro" id="IPR005103">
    <property type="entry name" value="AA9_LPMO"/>
</dbReference>
<keyword evidence="8" id="KW-0186">Copper</keyword>
<dbReference type="PANTHER" id="PTHR33353">
    <property type="entry name" value="PUTATIVE (AFU_ORTHOLOGUE AFUA_1G12560)-RELATED"/>
    <property type="match status" value="1"/>
</dbReference>
<evidence type="ECO:0000256" key="4">
    <source>
        <dbReference type="ARBA" id="ARBA00022723"/>
    </source>
</evidence>
<evidence type="ECO:0000313" key="18">
    <source>
        <dbReference type="EMBL" id="GKT50685.1"/>
    </source>
</evidence>
<comment type="caution">
    <text evidence="18">The sequence shown here is derived from an EMBL/GenBank/DDBJ whole genome shotgun (WGS) entry which is preliminary data.</text>
</comment>
<comment type="subcellular location">
    <subcellularLocation>
        <location evidence="2">Secreted</location>
    </subcellularLocation>
</comment>
<evidence type="ECO:0000256" key="10">
    <source>
        <dbReference type="ARBA" id="ARBA00023157"/>
    </source>
</evidence>
<keyword evidence="7" id="KW-0560">Oxidoreductase</keyword>
<dbReference type="InterPro" id="IPR049892">
    <property type="entry name" value="AA9"/>
</dbReference>
<dbReference type="GO" id="GO:0004497">
    <property type="term" value="F:monooxygenase activity"/>
    <property type="evidence" value="ECO:0007669"/>
    <property type="project" value="UniProtKB-KW"/>
</dbReference>
<evidence type="ECO:0000313" key="19">
    <source>
        <dbReference type="Proteomes" id="UP001055115"/>
    </source>
</evidence>
<dbReference type="EC" id="1.14.99.56" evidence="15"/>
<protein>
    <recommendedName>
        <fullName evidence="15">lytic cellulose monooxygenase (C4-dehydrogenating)</fullName>
        <ecNumber evidence="15">1.14.99.56</ecNumber>
    </recommendedName>
</protein>
<dbReference type="GeneID" id="73331668"/>
<name>A0AA37UPH5_9PEZI</name>
<evidence type="ECO:0000256" key="8">
    <source>
        <dbReference type="ARBA" id="ARBA00023008"/>
    </source>
</evidence>
<keyword evidence="10" id="KW-1015">Disulfide bond</keyword>
<dbReference type="GO" id="GO:0005576">
    <property type="term" value="C:extracellular region"/>
    <property type="evidence" value="ECO:0007669"/>
    <property type="project" value="UniProtKB-SubCell"/>
</dbReference>
<dbReference type="AlphaFoldDB" id="A0AA37UPH5"/>
<reference evidence="18 19" key="1">
    <citation type="submission" date="2022-03" db="EMBL/GenBank/DDBJ databases">
        <title>Genome data of Colletotrichum spp.</title>
        <authorList>
            <person name="Utami Y.D."/>
            <person name="Hiruma K."/>
        </authorList>
    </citation>
    <scope>NUCLEOTIDE SEQUENCE [LARGE SCALE GENOMIC DNA]</scope>
    <source>
        <strain evidence="18 19">MAFF 239500</strain>
    </source>
</reference>
<organism evidence="18 19">
    <name type="scientific">Colletotrichum spaethianum</name>
    <dbReference type="NCBI Taxonomy" id="700344"/>
    <lineage>
        <taxon>Eukaryota</taxon>
        <taxon>Fungi</taxon>
        <taxon>Dikarya</taxon>
        <taxon>Ascomycota</taxon>
        <taxon>Pezizomycotina</taxon>
        <taxon>Sordariomycetes</taxon>
        <taxon>Hypocreomycetidae</taxon>
        <taxon>Glomerellales</taxon>
        <taxon>Glomerellaceae</taxon>
        <taxon>Colletotrichum</taxon>
        <taxon>Colletotrichum spaethianum species complex</taxon>
    </lineage>
</organism>
<evidence type="ECO:0000256" key="5">
    <source>
        <dbReference type="ARBA" id="ARBA00022729"/>
    </source>
</evidence>
<dbReference type="CDD" id="cd21175">
    <property type="entry name" value="LPMO_AA9"/>
    <property type="match status" value="1"/>
</dbReference>
<keyword evidence="12" id="KW-0624">Polysaccharide degradation</keyword>
<dbReference type="Gene3D" id="2.70.50.70">
    <property type="match status" value="1"/>
</dbReference>
<dbReference type="Pfam" id="PF03443">
    <property type="entry name" value="AA9"/>
    <property type="match status" value="1"/>
</dbReference>
<dbReference type="Proteomes" id="UP001055115">
    <property type="component" value="Unassembled WGS sequence"/>
</dbReference>
<dbReference type="PANTHER" id="PTHR33353:SF10">
    <property type="entry name" value="ENDO-BETA-1,4-GLUCANASE D"/>
    <property type="match status" value="1"/>
</dbReference>
<keyword evidence="11" id="KW-0119">Carbohydrate metabolism</keyword>
<evidence type="ECO:0000256" key="13">
    <source>
        <dbReference type="ARBA" id="ARBA00044502"/>
    </source>
</evidence>
<comment type="catalytic activity">
    <reaction evidence="14">
        <text>[(1-&gt;4)-beta-D-glucosyl]n+m + reduced acceptor + O2 = 4-dehydro-beta-D-glucosyl-[(1-&gt;4)-beta-D-glucosyl]n-1 + [(1-&gt;4)-beta-D-glucosyl]m + acceptor + H2O.</text>
        <dbReference type="EC" id="1.14.99.56"/>
    </reaction>
</comment>
<dbReference type="GO" id="GO:0030245">
    <property type="term" value="P:cellulose catabolic process"/>
    <property type="evidence" value="ECO:0007669"/>
    <property type="project" value="UniProtKB-KW"/>
</dbReference>
<evidence type="ECO:0000256" key="15">
    <source>
        <dbReference type="ARBA" id="ARBA00047174"/>
    </source>
</evidence>
<evidence type="ECO:0000256" key="1">
    <source>
        <dbReference type="ARBA" id="ARBA00001973"/>
    </source>
</evidence>
<keyword evidence="19" id="KW-1185">Reference proteome</keyword>
<sequence length="241" mass="26134">MKFTSITIVSALAATASAHGFVQQIMLGENLVDTWNPYKDPSKKVNKITRKFKDNGPVTDGLFTTDAITCNIGSDKNNVPVNETANVPAVCYADDVQLYFTKHHAKIAVVMTYLADCGGKCSDFDGSKGNVWVKIDQSGYDANEAIPWASKRLPEQNSTYTIKLPSKITPRTNNDGNLAQFYPGCHQITVTGTGDTKLPEGIALPGAYKADDTKSIFLDYRKVTSYTPPGGPVWGGDGWAQ</sequence>
<comment type="cofactor">
    <cofactor evidence="1">
        <name>Cu(2+)</name>
        <dbReference type="ChEBI" id="CHEBI:29036"/>
    </cofactor>
</comment>
<evidence type="ECO:0000256" key="9">
    <source>
        <dbReference type="ARBA" id="ARBA00023033"/>
    </source>
</evidence>
<evidence type="ECO:0000256" key="11">
    <source>
        <dbReference type="ARBA" id="ARBA00023277"/>
    </source>
</evidence>